<evidence type="ECO:0000256" key="1">
    <source>
        <dbReference type="SAM" id="Coils"/>
    </source>
</evidence>
<dbReference type="AlphaFoldDB" id="A0A8H5B5R1"/>
<evidence type="ECO:0000313" key="3">
    <source>
        <dbReference type="EMBL" id="KAF5317166.1"/>
    </source>
</evidence>
<dbReference type="OrthoDB" id="3147752at2759"/>
<proteinExistence type="predicted"/>
<reference evidence="3 4" key="1">
    <citation type="journal article" date="2020" name="ISME J.">
        <title>Uncovering the hidden diversity of litter-decomposition mechanisms in mushroom-forming fungi.</title>
        <authorList>
            <person name="Floudas D."/>
            <person name="Bentzer J."/>
            <person name="Ahren D."/>
            <person name="Johansson T."/>
            <person name="Persson P."/>
            <person name="Tunlid A."/>
        </authorList>
    </citation>
    <scope>NUCLEOTIDE SEQUENCE [LARGE SCALE GENOMIC DNA]</scope>
    <source>
        <strain evidence="3 4">CBS 175.51</strain>
    </source>
</reference>
<feature type="region of interest" description="Disordered" evidence="2">
    <location>
        <begin position="276"/>
        <end position="317"/>
    </location>
</feature>
<evidence type="ECO:0000313" key="4">
    <source>
        <dbReference type="Proteomes" id="UP000541558"/>
    </source>
</evidence>
<feature type="region of interest" description="Disordered" evidence="2">
    <location>
        <begin position="60"/>
        <end position="83"/>
    </location>
</feature>
<keyword evidence="4" id="KW-1185">Reference proteome</keyword>
<comment type="caution">
    <text evidence="3">The sequence shown here is derived from an EMBL/GenBank/DDBJ whole genome shotgun (WGS) entry which is preliminary data.</text>
</comment>
<name>A0A8H5B5R1_9AGAR</name>
<dbReference type="Proteomes" id="UP000541558">
    <property type="component" value="Unassembled WGS sequence"/>
</dbReference>
<organism evidence="3 4">
    <name type="scientific">Ephemerocybe angulata</name>
    <dbReference type="NCBI Taxonomy" id="980116"/>
    <lineage>
        <taxon>Eukaryota</taxon>
        <taxon>Fungi</taxon>
        <taxon>Dikarya</taxon>
        <taxon>Basidiomycota</taxon>
        <taxon>Agaricomycotina</taxon>
        <taxon>Agaricomycetes</taxon>
        <taxon>Agaricomycetidae</taxon>
        <taxon>Agaricales</taxon>
        <taxon>Agaricineae</taxon>
        <taxon>Psathyrellaceae</taxon>
        <taxon>Ephemerocybe</taxon>
    </lineage>
</organism>
<feature type="region of interest" description="Disordered" evidence="2">
    <location>
        <begin position="339"/>
        <end position="370"/>
    </location>
</feature>
<gene>
    <name evidence="3" type="ORF">D9611_003517</name>
</gene>
<evidence type="ECO:0000256" key="2">
    <source>
        <dbReference type="SAM" id="MobiDB-lite"/>
    </source>
</evidence>
<accession>A0A8H5B5R1</accession>
<feature type="coiled-coil region" evidence="1">
    <location>
        <begin position="402"/>
        <end position="429"/>
    </location>
</feature>
<dbReference type="EMBL" id="JAACJK010000219">
    <property type="protein sequence ID" value="KAF5317166.1"/>
    <property type="molecule type" value="Genomic_DNA"/>
</dbReference>
<protein>
    <submittedName>
        <fullName evidence="3">Uncharacterized protein</fullName>
    </submittedName>
</protein>
<keyword evidence="1" id="KW-0175">Coiled coil</keyword>
<feature type="compositionally biased region" description="Basic and acidic residues" evidence="2">
    <location>
        <begin position="278"/>
        <end position="311"/>
    </location>
</feature>
<feature type="region of interest" description="Disordered" evidence="2">
    <location>
        <begin position="223"/>
        <end position="252"/>
    </location>
</feature>
<sequence length="743" mass="84301">MDRGRQHQPSYTLPVAGNTKRPSSALGWTSGKFSAISQAGQVAKQTSASAVHEGPISRTRRHFRSLSRGPAPSFANGRSQGDSDIKHLKATVDSGYTERDRFAGESRGGWNRENVMSGLGKEDEYSYLEVIREKENEVDNLRVELGEIRAESAGLQEHITMLEGKLREAQDGSKRWKKKVETLRMELSNSLKEAGEAIRKYDDLKIEHERDISMYREKVRKVEKEKETLERRRRSEAKTAQGEAARARVVSAEHTSKIAFAEKELQDLKKISQQLEAQVRESEKRARRSEEQMRRARKEDEEGRQESEKARQRLTNQNAELKQRLASQEAELTMAKEQLKRVQIGGSTSHREGTQETEPLGTKRAALQEKQDDIDRLSGMVMVERARAHDLEERLLQKAAEVNGAQVQAQRAEFDLAQAREAAADAERMRGERSGTIGGVPTSRRRLRELENLLASRTEELRVAQAFMTTSDQLSPVDVTRMAEDLNEYIGALAFHVSDKLLGEEARNWANRHPESEDARRRRQSDCRVWEKKWGERVVNTMRRGVAERDPDTTLLECMIQSTVVERCVELVHGFTSERKEVADFLASLWARILQTNRLAIAKNWLSITHAHLESESVEAQYLERKVSEIMNIGGWREDAPTAQKIAASVQEKIQNIVEMALKIKFAIIHDIRSADICLILIRAESTYDHSCMKDEDEYGSGKTKPAAGKVGRRVLCTVGMGATYRVQDREATVILKPRVLLQ</sequence>
<feature type="region of interest" description="Disordered" evidence="2">
    <location>
        <begin position="1"/>
        <end position="28"/>
    </location>
</feature>